<evidence type="ECO:0000256" key="1">
    <source>
        <dbReference type="SAM" id="MobiDB-lite"/>
    </source>
</evidence>
<feature type="compositionally biased region" description="Acidic residues" evidence="1">
    <location>
        <begin position="1876"/>
        <end position="1886"/>
    </location>
</feature>
<feature type="region of interest" description="Disordered" evidence="1">
    <location>
        <begin position="1866"/>
        <end position="1888"/>
    </location>
</feature>
<evidence type="ECO:0000313" key="3">
    <source>
        <dbReference type="Proteomes" id="UP000078348"/>
    </source>
</evidence>
<comment type="caution">
    <text evidence="2">The sequence shown here is derived from an EMBL/GenBank/DDBJ whole genome shotgun (WGS) entry which is preliminary data.</text>
</comment>
<dbReference type="OrthoDB" id="189362at2759"/>
<reference evidence="2 3" key="1">
    <citation type="submission" date="2016-05" db="EMBL/GenBank/DDBJ databases">
        <title>Nuclear genome of Blastocystis sp. subtype 1 NandII.</title>
        <authorList>
            <person name="Gentekaki E."/>
            <person name="Curtis B."/>
            <person name="Stairs C."/>
            <person name="Eme L."/>
            <person name="Herman E."/>
            <person name="Klimes V."/>
            <person name="Arias M.C."/>
            <person name="Elias M."/>
            <person name="Hilliou F."/>
            <person name="Klute M."/>
            <person name="Malik S.-B."/>
            <person name="Pightling A."/>
            <person name="Rachubinski R."/>
            <person name="Salas D."/>
            <person name="Schlacht A."/>
            <person name="Suga H."/>
            <person name="Archibald J."/>
            <person name="Ball S.G."/>
            <person name="Clark G."/>
            <person name="Dacks J."/>
            <person name="Van Der Giezen M."/>
            <person name="Tsaousis A."/>
            <person name="Roger A."/>
        </authorList>
    </citation>
    <scope>NUCLEOTIDE SEQUENCE [LARGE SCALE GENOMIC DNA]</scope>
    <source>
        <strain evidence="3">ATCC 50177 / NandII</strain>
    </source>
</reference>
<dbReference type="EMBL" id="LXWW01000067">
    <property type="protein sequence ID" value="OAO16668.1"/>
    <property type="molecule type" value="Genomic_DNA"/>
</dbReference>
<keyword evidence="3" id="KW-1185">Reference proteome</keyword>
<accession>A0A196SI10</accession>
<feature type="non-terminal residue" evidence="2">
    <location>
        <position position="5756"/>
    </location>
</feature>
<dbReference type="Proteomes" id="UP000078348">
    <property type="component" value="Unassembled WGS sequence"/>
</dbReference>
<organism evidence="2 3">
    <name type="scientific">Blastocystis sp. subtype 1 (strain ATCC 50177 / NandII)</name>
    <dbReference type="NCBI Taxonomy" id="478820"/>
    <lineage>
        <taxon>Eukaryota</taxon>
        <taxon>Sar</taxon>
        <taxon>Stramenopiles</taxon>
        <taxon>Bigyra</taxon>
        <taxon>Opalozoa</taxon>
        <taxon>Opalinata</taxon>
        <taxon>Blastocystidae</taxon>
        <taxon>Blastocystis</taxon>
    </lineage>
</organism>
<name>A0A196SI10_BLAHN</name>
<gene>
    <name evidence="2" type="ORF">AV274_1609</name>
</gene>
<sequence>MTLAVVSAEMNSIVGHKSAYLFEDTDCDEDVETSWLPNDDIRRSWGVRPTGSGKWGYSANVPPYSPPYQKTGHPSDVFDGDAESGYVWKTVSLLGENCPADSTNCKILTIGGDEVAAYNQGSEGRRCYNCHGVSSCANPEMTAHPMCSTAICDYCEGLSASMVFDTESPALIKEVSVTVQNERRSPRSIKVFYSTESVMGPFYEFASHTMASLQPGEVSFGAADGKGRVARYWKIEVTSNWGDPDHVELLEFKFFGAILKKPVSAKWVKEDSNCETAPLSTTTLDFGFASGANTRRQLENGQFKLLVNQATLGPYTVKLTAEELRKALLEAGFATTVTKSPLVYGNKYGEAFHVEFFTPADVTLVTRKTPLVTGLNLFPDDVYTQYRYVPAAKPQAFCVERNKAVVLSTFASIPESTRASLCVNGTLTANKETVYGITGVTPVYGPRGGVMTLTMTGNLEGETSVTMTDATVSDSVDCLSALPVPGMAAFDVADMSARVALSADSPVEGARFCVRYSNGKTLVAPSVTFDIEEAAVEAVVTGACSSVLMGATEVSLRGSGLSVGDRVTFTTGDCSNAGITGGEGVVSAVENGEAKVATSFSRVGTYHVMAEFSGMCRSFNDVTVTVYDFHAVDSFLFSEERMLVEITGSGFNRQDAIEFRKGEETLAMSASISQVRLDRIVFDVTVHAPAVEGEYTLFYKLSGCEASLALPEVFTFHAVSSVKTRVGESEIPFVTAVINKQEVIALTGLSFHEGDRAFYKNEAGDEAAVNLEVSSATEAQGKVTFTANGVYTLYYVFQGTRATAVGFPVSIATIDRVRVPFTAEGEEPLVVKGMTTLLTYEGHGIHDVERENAYKLLTPNPQLTGSNAAADVKYYNHRAVASHAPFVTVDDLSNPMDAVYAFDNGGRSTELNHFIIYDMKEVTTMHAFGMYVNSVFFQQLPRNFELQALVSCYEDDCLFGESGAKAEAPWMTVLSVRDLPKSNSLAGEFITLPLDFDATARYFRLFVTKNWGNTVFTSIIQVSFEGAKASNNDMNGAQWVDAGAECAADAFWRVQSIGHTTIDAFATSGLKELCYDFSSPVTAVEPMKMSDKHVRVAEVTGLSPRAVASHVNTAMEVSAVYGSAGDRIKFARPGATKDSDCWEATSMAFGSVPDKQTVTLTFDDVTHRGSFILALDGEKTVPIFVDDTKAEVEIKLEQLSSIDRASVEVQHSGKYTVKYTVTVLEPAGAKPLFQLILPSDEECRKCTVVEVCKNERFVYDRENRILQVADPTSECSFSAFNLNREYQFTTESGAVSFVPTAFIFNQEGKPKSIVATAVGQPLADFIATAITSCPASDRCEDFASPLRNPRVFHDQVGNDASSVLRLEDGVLKASLMFQYDSVYSNLHAPLCYKFGDSAWKLYPELTIDLNSVVDVQPRNYIVGVMREATITGTTGSIKSGDHFRVLVSGSDCENGEFAVFLQDGLPTTTLEVQKNHKLELLFSPEQPLGDSWTLCYRFSEGRDYVHYNNIDFKVMNLVSVSATTVGMASDLAVAGQSKWFNFNGNGLSKEDVMFFVRGGDECRLQNAQNDPILADQKLEVSKSQMMVALTFPEATETPLVLCYHFSGDDAVENYNRYYDIRMNVVTITGVSPSNSFVGELAAEFQFRGVWPANYQTVDHATWVLESDPTQTKESEVNRINGVSKCDVQLETHGRYYLRYQFGQELPKDYREIHIYGLGLMGIQNKHAIVGCRYRPVFLIDYFRNLDTPSLWKDTVTFKKTSMSCFDMDDAALSSAIQRVPMEGVTENEAFADFLVTAEGGEFDVCYHWDNEKPVSYPNLKVSFYQLTQFTSNAGDSNMLVIGVDKEMNVHGTGVGEGDEVRLITPQNTNPSKCTEVPDESDPECETPYEGSTFRVDANKKVTMRVDNMPTGELQVCYKFAGMDIFVKVPVFVTVASIRKVVADKGAPDVMVVGQEKTFSFNGMGVREGDKVYWGERCDGAEAEGAAVQTLDASLSARFLFTEEEDREFTLCYKHGNEAFVAYPAFRMNVRYVKKVEAADGSKRDLSIVNVKKTVQFTGHGISADTPDVARWVKGDSCDTDMVLMADEPEAVDLSDVEADAGTGRTQIKGKSDLLSKALQSASSKTGSFVVHKDGTASFSFAEDSSAQSDERFHLCYKFGSEPFHLYRDIEMQVYDLYDMASYSQEDKSDSKYQVVSGNMATVQFSGYGVKEGDRAYWVRADRPCRVGNALPITTAGAHEGNVVSIDGNLQTSVNFLMGYEEPVFLCYQFGEEPVGRYLLYFDVSRVNAVRNVDGSSSFVTHVPVELSFYGFNINANRPLNDRFAWTREDCERGLVSMREAGAASDVVVSTLGEDGKGHVTFNEGGEFTLCHFFGNEKVVHYKDVKISLHSVDEIIPWWTREEASQGYSMERVAVKNYMKRWNVRGVFQSGDLLSFAMRGDCSQDLARVRVPESERAFTEIPILLDVTSGNYYFTAAFLDASNTHGEPFTVCYRSRADLQFYPTLMTIEVMTVEEIGASVGTSNMAVINMGKELLFRSAKNYGVRATDKFALTVESACESFYAEPMVLDELLNVPVLFDDSAAHAYNICYQFNGQPWVMLGMIHVFDVKGMEPVCEGCSEDMSVMYVTKEYKFRVHGEEMPDVHEYAKWVYGDEGCEGKAALLSEMVDSEYPDVSGELTTIEQVRGESSAEVAELLTQSSEHLSALRVVNRAAAMTFLQSSVHGVNNRFSLCYKFGNEPFKFYPEVQMTVVGIDSVASNKGLFSTLVADVPETWSFEGFGFTDKDRLRLVEGASCEEGVAKEMAVFSSAPMEAYVKDVVMGAAADKVYTLCWKFDEEPFTFLPKFTVTVSDVASVAPLVAVAGVPTTFTFEGQSLKAGDFVRYVKGDSCEANYVTFDGASDKRIDALHRAEVKFDSADLESYHLCYKFDEEPYKLYDFNVEVATVTALESEGKTYDEMSLSLNATYTINIVGINIHGGDRVQFVDESTEDCSSFDVYNSLFAEPFEVREVVDRERVQFDVIGTESRKYKLCYAYGANPTQFVPYFGIKLVFQGLLDISTSEGGNRFLVVGHEKTLRVEGTSGVGAGDRISLTKGTSCAEEFLVALNKNGDKVVEVDATSQAVIETQESSANAALTLSPREGGYHCFGLCYTYANSPLPALMPRTCFVSADVAEATKRTVAGSAEKVTAEGYMMRNGDSYHWMAPEETDCAARSVLFYNDGSKVAQSVAKSVVFGELPASDFVEEDATELFELLSSFRDAEDGAEVSEAAEDAASAALSAQFAGEPAAARICYQFSGEKMYAFNLNLETVAITAIAPKTVVKGKPATVSVTLSRAVDNAFVRFVAAEEECGAERYLTISGAADFNAAESITGAIGVEGAAAETYAACLRLADGSFHKYPQFTVRLVALRYAPVEFAVATFAQAMEAEEKSGVEATDRCFFTESGSCAQVGAVALAQGLYFNPAETTSFVFQHSAKNVNLCCAFDAAEAMLVQENAVREVAELVSVYGINFHYSFLRYKLEKQLRLYGSGLISGEFWLTKSEDCGNAEDRLELEGNEKNSLDVLPGQNNEFSMTSLAQSEEIYTLCYAYRGEAAKRYAQFEFFPIALRTIIPASGENLAVVNAAKKFYVDGSHLTTNDYIGFSFDANCTEMVPIAEGDGHYTQLVSDESNLKHFVVTFKEGSEQMDGKEFYVCFNSHLNGNIPVALRMKVYELTQSQWSQGAAALSDESILVGKMLGERLSVKGYEVNHAARKDRVKFTTVDGEEVEIVGATGGTGDRLSEFTKLPRKPEVESFSNAEKMQSIRSALSSSLDVGTELTVGEAALVEGMDASTQGVGFMDYSEDVVRPVYKFGYEDFAASPKADFKVFSVDDFSGVATHDHEAVLAQEKVFKLEGRGIGAGDSLWFVEEASECAAAAVAVRYNGETVQSITLAAEQEEVALAFTSEMEKVKLCYRFSKRQDAALDTHIVITLHAIKTLSPSEATLDRWTAVSVTGINVASGEEMRFIAEGATGCESDVVAYVTNAEAATAFFHSEGRVSAAYLCYKFAGQEWMAYPELVIALKDNVKLTPLDAVKDQAREFMVSGTVYDEENRFGFVPVESACASLPVESGVQGQSLGEGVTMFTWTFTTETPAWQFCFYTNGNWTSFEEPIAVSVFYVTEMKAVDLGADNILVRRVEKEFGVLGNGVERTGNDLFFVPAASEGCSRHYDIDVNREGRARNARLRTEVASGEYELCYQFFGFDYVRYASVKLSVISFTELRTAVGSATVAVKDMSKPYTVAVQSQQLSGADKAWFVQENAACGGEERVSLFDAEGREMTEVDFTDRPNEVTREFGFRATGYVELCYQFFNEGVVATGVRVMVKEVTRTAPQVIPKNVASNVAFIGTGIANGDLAKWVLSDRACEEEGFEATVESAQAMYTIAMGTEGDAYYKLCYEFAGAGKVKAYPELILRVMDTKVDEVNVGCRKYVEWTVEVASEAPEAFTLSYVREDGLEVAFNMTKNAGQLDVARAMADLGSVRVRYEPAGESSRYYLVFVDDECSNASMESPCVLAQLGNEAGVTVSRNRVLNECQAAVGIEKSLRVHGSVGPYDKLAFVEKEADCTLEKVNAVGAGVMGCDEEKMECSTKLTFAEPTYRDMKVTLTCRKNAMETPSHLYVSFLMDKLASAADEHAGYHSMVQELVKREVSTLTLDDMKAMLNEFYGVTDVTVEPENQGNMFCPSSVGAYTHTVTLHGLRDEFLSAYQPFSFKFFTLESGRYEETQTTAYAVEATVVDAGVRSFGLCYAFNNKVPVFNPTLRMEVYSVGVPVVGTEDAADAKFLSTGSDVTVAFNSLSERCKPEAPISFSIDARPSVGGHFLYIANFNSLLTDFNRDSPLKLGPGAESWLVPDLKSCYKMTKLYWLSKDELSTRIEHVESSYSSSVAGPWSPAFLDADTTFSSYKGFYGLNSKGRFIKLTFHKADTESFYMVGDPIFVGQDCDYADSTDIRPEIRLECTNPAKCGGEQPIDRALSTCSRSVVLETLPLGEYKILFRVSKEDSWSEIPQYTGGVDVMKLSAVHPARLVAGEAASVTLTFPSDSMAESGDRIRFVKVPSDVVSENPCVEYGYPLPETMTISFHAATGEVRSQYTASTNGNDFTPLLSKNDKVIVVDRDSAEKRAYKMTIKEITASQITFVEFMDDILSTKEFTLQLVNEYTVQVEGNTATTTTPVSFKVANDDVTVCYVRSPVERNSWFALPSAFHVMAVETMAVEGVMAPSRSIVVVKDQPVEIQFRGISLRSSDRAFFVKHGESCEGNVEATELAATAEYTFAEFAFAEAERYELCYMYSAAMTSSADAYMKVAGLEVLVNTVLGVTSVNKGNVDAFVANYTKELTFSLVQHRVLDNSFFAVPADAECSEAAAVDMTVEAQNAERTVFRTTFNAVSVTAQQPLALCFRFGAHKAQKYAAITFTVSKLLGLTDNDVDSSGFVDMAVVNGNKPLQLYGMQLKTGDYIKFINDGEDCDSDPGFGRRLPDAVISPEADSSASVVTCPANSNKCESTLRFTKESRENVHACYWFSRDPGYWKSYENLRLKVMQPGELTVESLEGFSNRGLVANQAKVFHISGNGATYGDKVYLVQSASACLEENALDGRVFQTTVLDGATGFAIVVNMTYATAAEDLKMCYQFSTLTASGDKVEGVFHVYAVSGFDAERTVGSINSVVAGKTKELFLLGAGFAESDMVAWAESGASCAERSQEGAMHKLADAEAFYAVVSMNTLSAGKE</sequence>
<protein>
    <submittedName>
        <fullName evidence="2">Uncharacterized protein</fullName>
    </submittedName>
</protein>
<proteinExistence type="predicted"/>
<evidence type="ECO:0000313" key="2">
    <source>
        <dbReference type="EMBL" id="OAO16668.1"/>
    </source>
</evidence>